<protein>
    <recommendedName>
        <fullName evidence="2">FAR1 domain-containing protein</fullName>
    </recommendedName>
</protein>
<evidence type="ECO:0000313" key="4">
    <source>
        <dbReference type="Proteomes" id="UP001237642"/>
    </source>
</evidence>
<dbReference type="PANTHER" id="PTHR47718">
    <property type="entry name" value="OS01G0519700 PROTEIN"/>
    <property type="match status" value="1"/>
</dbReference>
<name>A0AAD8IB16_9APIA</name>
<feature type="domain" description="FAR1" evidence="2">
    <location>
        <begin position="79"/>
        <end position="122"/>
    </location>
</feature>
<evidence type="ECO:0000256" key="1">
    <source>
        <dbReference type="SAM" id="MobiDB-lite"/>
    </source>
</evidence>
<dbReference type="Proteomes" id="UP001237642">
    <property type="component" value="Unassembled WGS sequence"/>
</dbReference>
<proteinExistence type="predicted"/>
<evidence type="ECO:0000259" key="2">
    <source>
        <dbReference type="Pfam" id="PF03101"/>
    </source>
</evidence>
<accession>A0AAD8IB16</accession>
<sequence length="132" mass="14299">MITSDLTKIADNQGSICGDKSRLSSDVSSDVSTGSTGSEGSVNSYMLSPGGRRYFKPTVDASRIPFRGQVFETLEKGCKFYTDYGALSGFDIRKTTEKTTEDKKTVLLKYFVCNREGFNDVDLGSSNGSGSK</sequence>
<comment type="caution">
    <text evidence="3">The sequence shown here is derived from an EMBL/GenBank/DDBJ whole genome shotgun (WGS) entry which is preliminary data.</text>
</comment>
<evidence type="ECO:0000313" key="3">
    <source>
        <dbReference type="EMBL" id="KAK1381237.1"/>
    </source>
</evidence>
<dbReference type="EMBL" id="JAUIZM010000006">
    <property type="protein sequence ID" value="KAK1381237.1"/>
    <property type="molecule type" value="Genomic_DNA"/>
</dbReference>
<dbReference type="AlphaFoldDB" id="A0AAD8IB16"/>
<keyword evidence="4" id="KW-1185">Reference proteome</keyword>
<feature type="compositionally biased region" description="Low complexity" evidence="1">
    <location>
        <begin position="24"/>
        <end position="44"/>
    </location>
</feature>
<organism evidence="3 4">
    <name type="scientific">Heracleum sosnowskyi</name>
    <dbReference type="NCBI Taxonomy" id="360622"/>
    <lineage>
        <taxon>Eukaryota</taxon>
        <taxon>Viridiplantae</taxon>
        <taxon>Streptophyta</taxon>
        <taxon>Embryophyta</taxon>
        <taxon>Tracheophyta</taxon>
        <taxon>Spermatophyta</taxon>
        <taxon>Magnoliopsida</taxon>
        <taxon>eudicotyledons</taxon>
        <taxon>Gunneridae</taxon>
        <taxon>Pentapetalae</taxon>
        <taxon>asterids</taxon>
        <taxon>campanulids</taxon>
        <taxon>Apiales</taxon>
        <taxon>Apiaceae</taxon>
        <taxon>Apioideae</taxon>
        <taxon>apioid superclade</taxon>
        <taxon>Tordylieae</taxon>
        <taxon>Tordyliinae</taxon>
        <taxon>Heracleum</taxon>
    </lineage>
</organism>
<reference evidence="3" key="1">
    <citation type="submission" date="2023-02" db="EMBL/GenBank/DDBJ databases">
        <title>Genome of toxic invasive species Heracleum sosnowskyi carries increased number of genes despite the absence of recent whole-genome duplications.</title>
        <authorList>
            <person name="Schelkunov M."/>
            <person name="Shtratnikova V."/>
            <person name="Makarenko M."/>
            <person name="Klepikova A."/>
            <person name="Omelchenko D."/>
            <person name="Novikova G."/>
            <person name="Obukhova E."/>
            <person name="Bogdanov V."/>
            <person name="Penin A."/>
            <person name="Logacheva M."/>
        </authorList>
    </citation>
    <scope>NUCLEOTIDE SEQUENCE</scope>
    <source>
        <strain evidence="3">Hsosn_3</strain>
        <tissue evidence="3">Leaf</tissue>
    </source>
</reference>
<feature type="region of interest" description="Disordered" evidence="1">
    <location>
        <begin position="20"/>
        <end position="44"/>
    </location>
</feature>
<dbReference type="InterPro" id="IPR004330">
    <property type="entry name" value="FAR1_DNA_bnd_dom"/>
</dbReference>
<dbReference type="Pfam" id="PF03101">
    <property type="entry name" value="FAR1"/>
    <property type="match status" value="1"/>
</dbReference>
<gene>
    <name evidence="3" type="ORF">POM88_027981</name>
</gene>
<reference evidence="3" key="2">
    <citation type="submission" date="2023-05" db="EMBL/GenBank/DDBJ databases">
        <authorList>
            <person name="Schelkunov M.I."/>
        </authorList>
    </citation>
    <scope>NUCLEOTIDE SEQUENCE</scope>
    <source>
        <strain evidence="3">Hsosn_3</strain>
        <tissue evidence="3">Leaf</tissue>
    </source>
</reference>